<proteinExistence type="predicted"/>
<dbReference type="OrthoDB" id="9794948at2"/>
<protein>
    <submittedName>
        <fullName evidence="1">FMN-binding negative transcriptional regulator</fullName>
    </submittedName>
</protein>
<organism evidence="1 2">
    <name type="scientific">Noviherbaspirillum saxi</name>
    <dbReference type="NCBI Taxonomy" id="2320863"/>
    <lineage>
        <taxon>Bacteria</taxon>
        <taxon>Pseudomonadati</taxon>
        <taxon>Pseudomonadota</taxon>
        <taxon>Betaproteobacteria</taxon>
        <taxon>Burkholderiales</taxon>
        <taxon>Oxalobacteraceae</taxon>
        <taxon>Noviherbaspirillum</taxon>
    </lineage>
</organism>
<name>A0A3A3FS85_9BURK</name>
<gene>
    <name evidence="1" type="ORF">D3871_10635</name>
</gene>
<evidence type="ECO:0000313" key="1">
    <source>
        <dbReference type="EMBL" id="RJF98916.1"/>
    </source>
</evidence>
<dbReference type="Gene3D" id="2.30.110.10">
    <property type="entry name" value="Electron Transport, Fmn-binding Protein, Chain A"/>
    <property type="match status" value="1"/>
</dbReference>
<dbReference type="EMBL" id="QYUO01000001">
    <property type="protein sequence ID" value="RJF98916.1"/>
    <property type="molecule type" value="Genomic_DNA"/>
</dbReference>
<dbReference type="AlphaFoldDB" id="A0A3A3FS85"/>
<reference evidence="2" key="1">
    <citation type="submission" date="2018-09" db="EMBL/GenBank/DDBJ databases">
        <authorList>
            <person name="Zhu H."/>
        </authorList>
    </citation>
    <scope>NUCLEOTIDE SEQUENCE [LARGE SCALE GENOMIC DNA]</scope>
    <source>
        <strain evidence="2">K1R23-30</strain>
    </source>
</reference>
<dbReference type="RefSeq" id="WP_119768861.1">
    <property type="nucleotide sequence ID" value="NZ_QYUO01000001.1"/>
</dbReference>
<comment type="caution">
    <text evidence="1">The sequence shown here is derived from an EMBL/GenBank/DDBJ whole genome shotgun (WGS) entry which is preliminary data.</text>
</comment>
<dbReference type="InterPro" id="IPR012349">
    <property type="entry name" value="Split_barrel_FMN-bd"/>
</dbReference>
<dbReference type="Proteomes" id="UP000265955">
    <property type="component" value="Unassembled WGS sequence"/>
</dbReference>
<dbReference type="PANTHER" id="PTHR35802">
    <property type="entry name" value="PROTEASE SYNTHASE AND SPORULATION PROTEIN PAI 2"/>
    <property type="match status" value="1"/>
</dbReference>
<dbReference type="PANTHER" id="PTHR35802:SF1">
    <property type="entry name" value="PROTEASE SYNTHASE AND SPORULATION PROTEIN PAI 2"/>
    <property type="match status" value="1"/>
</dbReference>
<dbReference type="Pfam" id="PF04299">
    <property type="entry name" value="FMN_bind_2"/>
    <property type="match status" value="1"/>
</dbReference>
<keyword evidence="2" id="KW-1185">Reference proteome</keyword>
<evidence type="ECO:0000313" key="2">
    <source>
        <dbReference type="Proteomes" id="UP000265955"/>
    </source>
</evidence>
<dbReference type="SUPFAM" id="SSF50475">
    <property type="entry name" value="FMN-binding split barrel"/>
    <property type="match status" value="1"/>
</dbReference>
<dbReference type="PIRSF" id="PIRSF010372">
    <property type="entry name" value="PaiB"/>
    <property type="match status" value="1"/>
</dbReference>
<accession>A0A3A3FS85</accession>
<dbReference type="InterPro" id="IPR007396">
    <property type="entry name" value="TR_PAI2-type"/>
</dbReference>
<sequence length="214" mass="23650">MYIPSMFEETRLDVMHQLMREHSLGTFVTLGPDGLNANQLPFEIDSGDPPFGTLRAHVARANPVWRDASGSVESLTVFQGARAYISPSFYATKKEHGKVVPTYNYMVVHAYGPLRVIDDPQWVRAQLERLTGAHEAGQSEAWKLSDAPADFIEKLLPSLVGIEIPITRLLGKWKVSQNQPRLNRIGVEDGLRTRGGSEALAMAEAVANRGNQIA</sequence>